<keyword evidence="2" id="KW-1185">Reference proteome</keyword>
<dbReference type="EMBL" id="CP011339">
    <property type="protein sequence ID" value="AKV67980.1"/>
    <property type="molecule type" value="Genomic_DNA"/>
</dbReference>
<sequence length="46" mass="5217">MQQCLTSSVTKVYFTARRCFFIDVLYCVTPVEKKSAKPLSQTGKRG</sequence>
<name>A0A0K1S1P7_9CHRO</name>
<protein>
    <submittedName>
        <fullName evidence="1">Uncharacterized protein</fullName>
    </submittedName>
</protein>
<evidence type="ECO:0000313" key="1">
    <source>
        <dbReference type="EMBL" id="AKV67980.1"/>
    </source>
</evidence>
<proteinExistence type="predicted"/>
<dbReference type="AlphaFoldDB" id="A0A0K1S1P7"/>
<dbReference type="KEGG" id="mpk:VL20_2944"/>
<gene>
    <name evidence="1" type="ORF">VL20_2944</name>
</gene>
<accession>A0A0K1S1P7</accession>
<dbReference type="PATRIC" id="fig|1638788.3.peg.2963"/>
<dbReference type="Proteomes" id="UP000068167">
    <property type="component" value="Chromosome"/>
</dbReference>
<organism evidence="1 2">
    <name type="scientific">Microcystis panniformis FACHB-1757</name>
    <dbReference type="NCBI Taxonomy" id="1638788"/>
    <lineage>
        <taxon>Bacteria</taxon>
        <taxon>Bacillati</taxon>
        <taxon>Cyanobacteriota</taxon>
        <taxon>Cyanophyceae</taxon>
        <taxon>Oscillatoriophycideae</taxon>
        <taxon>Chroococcales</taxon>
        <taxon>Microcystaceae</taxon>
        <taxon>Microcystis</taxon>
    </lineage>
</organism>
<reference evidence="1 2" key="1">
    <citation type="journal article" date="2016" name="Stand. Genomic Sci.">
        <title>Complete genome sequence and genomic characterization of Microcystis panniformis FACHB 1757 by third-generation sequencing.</title>
        <authorList>
            <person name="Zhang J.Y."/>
            <person name="Guan R."/>
            <person name="Zhang H.J."/>
            <person name="Li H."/>
            <person name="Xiao P."/>
            <person name="Yu G.L."/>
            <person name="Du L."/>
            <person name="Cao D.M."/>
            <person name="Zhu B.C."/>
            <person name="Li R.H."/>
            <person name="Lu Z.H."/>
        </authorList>
    </citation>
    <scope>NUCLEOTIDE SEQUENCE [LARGE SCALE GENOMIC DNA]</scope>
    <source>
        <strain evidence="1 2">FACHB-1757</strain>
    </source>
</reference>
<evidence type="ECO:0000313" key="2">
    <source>
        <dbReference type="Proteomes" id="UP000068167"/>
    </source>
</evidence>